<keyword evidence="6 17" id="KW-0540">Nuclease</keyword>
<evidence type="ECO:0000256" key="15">
    <source>
        <dbReference type="PIRSR" id="PIRSR640255-1"/>
    </source>
</evidence>
<keyword evidence="10 17" id="KW-0378">Hydrolase</keyword>
<evidence type="ECO:0000256" key="6">
    <source>
        <dbReference type="ARBA" id="ARBA00022722"/>
    </source>
</evidence>
<dbReference type="GO" id="GO:0004521">
    <property type="term" value="F:RNA endonuclease activity"/>
    <property type="evidence" value="ECO:0007669"/>
    <property type="project" value="TreeGrafter"/>
</dbReference>
<dbReference type="InterPro" id="IPR018524">
    <property type="entry name" value="DNA/RNA_endonuclease_AS"/>
</dbReference>
<evidence type="ECO:0000313" key="21">
    <source>
        <dbReference type="EMBL" id="OEJ86336.1"/>
    </source>
</evidence>
<dbReference type="CDD" id="cd00091">
    <property type="entry name" value="NUC"/>
    <property type="match status" value="1"/>
</dbReference>
<dbReference type="PROSITE" id="PS01070">
    <property type="entry name" value="NUCLEASE_NON_SPEC"/>
    <property type="match status" value="1"/>
</dbReference>
<keyword evidence="7 16" id="KW-0479">Metal-binding</keyword>
<dbReference type="InterPro" id="IPR020821">
    <property type="entry name" value="ENPP1-3/EXOG-like_nuc-like"/>
</dbReference>
<name>A0A1E5RHJ3_9ASCO</name>
<accession>A0A1E5RHJ3</accession>
<evidence type="ECO:0000256" key="12">
    <source>
        <dbReference type="ARBA" id="ARBA00023128"/>
    </source>
</evidence>
<keyword evidence="11" id="KW-0460">Magnesium</keyword>
<evidence type="ECO:0000256" key="7">
    <source>
        <dbReference type="ARBA" id="ARBA00022723"/>
    </source>
</evidence>
<dbReference type="EMBL" id="LPNM01000006">
    <property type="protein sequence ID" value="OEJ86336.1"/>
    <property type="molecule type" value="Genomic_DNA"/>
</dbReference>
<comment type="cofactor">
    <cofactor evidence="2 17">
        <name>Mg(2+)</name>
        <dbReference type="ChEBI" id="CHEBI:18420"/>
    </cofactor>
</comment>
<organism evidence="21 22">
    <name type="scientific">Hanseniaspora osmophila</name>
    <dbReference type="NCBI Taxonomy" id="56408"/>
    <lineage>
        <taxon>Eukaryota</taxon>
        <taxon>Fungi</taxon>
        <taxon>Dikarya</taxon>
        <taxon>Ascomycota</taxon>
        <taxon>Saccharomycotina</taxon>
        <taxon>Saccharomycetes</taxon>
        <taxon>Saccharomycodales</taxon>
        <taxon>Saccharomycodaceae</taxon>
        <taxon>Hanseniaspora</taxon>
    </lineage>
</organism>
<keyword evidence="14" id="KW-0464">Manganese</keyword>
<proteinExistence type="inferred from homology"/>
<evidence type="ECO:0000313" key="22">
    <source>
        <dbReference type="Proteomes" id="UP000095728"/>
    </source>
</evidence>
<evidence type="ECO:0000256" key="16">
    <source>
        <dbReference type="PIRSR" id="PIRSR640255-2"/>
    </source>
</evidence>
<dbReference type="FunCoup" id="A0A1E5RHJ3">
    <property type="interactions" value="240"/>
</dbReference>
<dbReference type="Proteomes" id="UP000095728">
    <property type="component" value="Unassembled WGS sequence"/>
</dbReference>
<evidence type="ECO:0000256" key="14">
    <source>
        <dbReference type="ARBA" id="ARBA00023211"/>
    </source>
</evidence>
<dbReference type="GO" id="GO:0003676">
    <property type="term" value="F:nucleic acid binding"/>
    <property type="evidence" value="ECO:0007669"/>
    <property type="project" value="InterPro"/>
</dbReference>
<dbReference type="GO" id="GO:0005743">
    <property type="term" value="C:mitochondrial inner membrane"/>
    <property type="evidence" value="ECO:0007669"/>
    <property type="project" value="UniProtKB-SubCell"/>
</dbReference>
<dbReference type="AlphaFoldDB" id="A0A1E5RHJ3"/>
<dbReference type="FunFam" id="3.40.570.10:FF:000004">
    <property type="entry name" value="Nuclease 1, mitochondrial"/>
    <property type="match status" value="1"/>
</dbReference>
<dbReference type="GO" id="GO:0000014">
    <property type="term" value="F:single-stranded DNA endodeoxyribonuclease activity"/>
    <property type="evidence" value="ECO:0007669"/>
    <property type="project" value="TreeGrafter"/>
</dbReference>
<dbReference type="PANTHER" id="PTHR13966">
    <property type="entry name" value="ENDONUCLEASE RELATED"/>
    <property type="match status" value="1"/>
</dbReference>
<comment type="subcellular location">
    <subcellularLocation>
        <location evidence="3">Mitochondrion inner membrane</location>
    </subcellularLocation>
</comment>
<dbReference type="SMART" id="SM00477">
    <property type="entry name" value="NUC"/>
    <property type="match status" value="1"/>
</dbReference>
<feature type="domain" description="DNA/RNA non-specific endonuclease/pyrophosphatase/phosphodiesterase" evidence="20">
    <location>
        <begin position="83"/>
        <end position="300"/>
    </location>
</feature>
<evidence type="ECO:0000256" key="13">
    <source>
        <dbReference type="ARBA" id="ARBA00023136"/>
    </source>
</evidence>
<dbReference type="GO" id="GO:0006309">
    <property type="term" value="P:apoptotic DNA fragmentation"/>
    <property type="evidence" value="ECO:0007669"/>
    <property type="project" value="TreeGrafter"/>
</dbReference>
<gene>
    <name evidence="21" type="ORF">AWRI3579_g1541</name>
</gene>
<dbReference type="InterPro" id="IPR001604">
    <property type="entry name" value="Endo_G_ENPP1-like_dom"/>
</dbReference>
<feature type="region of interest" description="Disordered" evidence="18">
    <location>
        <begin position="29"/>
        <end position="54"/>
    </location>
</feature>
<dbReference type="InParanoid" id="A0A1E5RHJ3"/>
<evidence type="ECO:0000256" key="2">
    <source>
        <dbReference type="ARBA" id="ARBA00001946"/>
    </source>
</evidence>
<dbReference type="InterPro" id="IPR040255">
    <property type="entry name" value="Non-specific_endonuclease"/>
</dbReference>
<comment type="caution">
    <text evidence="21">The sequence shown here is derived from an EMBL/GenBank/DDBJ whole genome shotgun (WGS) entry which is preliminary data.</text>
</comment>
<evidence type="ECO:0000256" key="1">
    <source>
        <dbReference type="ARBA" id="ARBA00001936"/>
    </source>
</evidence>
<keyword evidence="13" id="KW-0472">Membrane</keyword>
<evidence type="ECO:0000256" key="4">
    <source>
        <dbReference type="ARBA" id="ARBA00010052"/>
    </source>
</evidence>
<evidence type="ECO:0000259" key="20">
    <source>
        <dbReference type="SMART" id="SM00892"/>
    </source>
</evidence>
<feature type="binding site" evidence="16">
    <location>
        <position position="180"/>
    </location>
    <ligand>
        <name>Mg(2+)</name>
        <dbReference type="ChEBI" id="CHEBI:18420"/>
        <note>catalytic</note>
    </ligand>
</feature>
<evidence type="ECO:0000256" key="9">
    <source>
        <dbReference type="ARBA" id="ARBA00022792"/>
    </source>
</evidence>
<evidence type="ECO:0000259" key="19">
    <source>
        <dbReference type="SMART" id="SM00477"/>
    </source>
</evidence>
<dbReference type="GO" id="GO:0046872">
    <property type="term" value="F:metal ion binding"/>
    <property type="evidence" value="ECO:0007669"/>
    <property type="project" value="UniProtKB-KW"/>
</dbReference>
<comment type="similarity">
    <text evidence="4 17">Belongs to the DNA/RNA non-specific endonuclease family.</text>
</comment>
<evidence type="ECO:0000256" key="10">
    <source>
        <dbReference type="ARBA" id="ARBA00022801"/>
    </source>
</evidence>
<keyword evidence="12" id="KW-0496">Mitochondrion</keyword>
<feature type="compositionally biased region" description="Low complexity" evidence="18">
    <location>
        <begin position="30"/>
        <end position="45"/>
    </location>
</feature>
<evidence type="ECO:0000256" key="8">
    <source>
        <dbReference type="ARBA" id="ARBA00022759"/>
    </source>
</evidence>
<dbReference type="InterPro" id="IPR044929">
    <property type="entry name" value="DNA/RNA_non-sp_Endonuclease_sf"/>
</dbReference>
<dbReference type="EC" id="3.1.30.-" evidence="17"/>
<evidence type="ECO:0000256" key="11">
    <source>
        <dbReference type="ARBA" id="ARBA00022842"/>
    </source>
</evidence>
<dbReference type="PANTHER" id="PTHR13966:SF5">
    <property type="entry name" value="ENDONUCLEASE G, MITOCHONDRIAL"/>
    <property type="match status" value="1"/>
</dbReference>
<keyword evidence="9" id="KW-0999">Mitochondrion inner membrane</keyword>
<dbReference type="GO" id="GO:0006401">
    <property type="term" value="P:RNA catabolic process"/>
    <property type="evidence" value="ECO:0007669"/>
    <property type="project" value="UniProtKB-ARBA"/>
</dbReference>
<reference evidence="22" key="1">
    <citation type="journal article" date="2016" name="Genome Announc.">
        <title>Genome sequences of three species of Hanseniaspora isolated from spontaneous wine fermentations.</title>
        <authorList>
            <person name="Sternes P.R."/>
            <person name="Lee D."/>
            <person name="Kutyna D.R."/>
            <person name="Borneman A.R."/>
        </authorList>
    </citation>
    <scope>NUCLEOTIDE SEQUENCE [LARGE SCALE GENOMIC DNA]</scope>
    <source>
        <strain evidence="22">AWRI3579</strain>
    </source>
</reference>
<feature type="active site" description="Proton acceptor" evidence="15">
    <location>
        <position position="148"/>
    </location>
</feature>
<evidence type="ECO:0000256" key="18">
    <source>
        <dbReference type="SAM" id="MobiDB-lite"/>
    </source>
</evidence>
<dbReference type="GO" id="GO:0005634">
    <property type="term" value="C:nucleus"/>
    <property type="evidence" value="ECO:0007669"/>
    <property type="project" value="UniProtKB-ARBA"/>
</dbReference>
<evidence type="ECO:0000256" key="5">
    <source>
        <dbReference type="ARBA" id="ARBA00011738"/>
    </source>
</evidence>
<keyword evidence="22" id="KW-1185">Reference proteome</keyword>
<evidence type="ECO:0000256" key="3">
    <source>
        <dbReference type="ARBA" id="ARBA00004273"/>
    </source>
</evidence>
<protein>
    <recommendedName>
        <fullName evidence="17">Endonuclease</fullName>
        <ecNumber evidence="17">3.1.30.-</ecNumber>
    </recommendedName>
</protein>
<keyword evidence="8 17" id="KW-0255">Endonuclease</keyword>
<evidence type="ECO:0000256" key="17">
    <source>
        <dbReference type="RuleBase" id="RU366055"/>
    </source>
</evidence>
<dbReference type="SMART" id="SM00892">
    <property type="entry name" value="Endonuclease_NS"/>
    <property type="match status" value="1"/>
</dbReference>
<dbReference type="OrthoDB" id="5418055at2759"/>
<dbReference type="InterPro" id="IPR044925">
    <property type="entry name" value="His-Me_finger_sf"/>
</dbReference>
<dbReference type="Gene3D" id="3.40.570.10">
    <property type="entry name" value="Extracellular Endonuclease, subunit A"/>
    <property type="match status" value="1"/>
</dbReference>
<feature type="domain" description="ENPP1-3/EXOG-like endonuclease/phosphodiesterase" evidence="19">
    <location>
        <begin position="84"/>
        <end position="300"/>
    </location>
</feature>
<comment type="cofactor">
    <cofactor evidence="1">
        <name>Mn(2+)</name>
        <dbReference type="ChEBI" id="CHEBI:29035"/>
    </cofactor>
</comment>
<dbReference type="SUPFAM" id="SSF54060">
    <property type="entry name" value="His-Me finger endonucleases"/>
    <property type="match status" value="1"/>
</dbReference>
<dbReference type="STRING" id="56408.A0A1E5RHJ3"/>
<dbReference type="Pfam" id="PF01223">
    <property type="entry name" value="Endonuclease_NS"/>
    <property type="match status" value="1"/>
</dbReference>
<comment type="subunit">
    <text evidence="5">Homodimer.</text>
</comment>
<sequence length="338" mass="37504">MSSIKIAVSSVTGIGLGAGIANYLWGGSGTSTSSSTQTAPSAPTAPNFPVRGPDGSLQLVGSNVNPTAFFQYGFPGPIHDLQTRQEFVSCYDREKRNPSWVVEHITPESLNVKNADRKNSVFKEDEQIPTIFRGKLRDYFRSGYDRGHQAPAANAKFSQVAMNETFMLTNMSPQVGEGFNRDYWAHLEYFCRQLTDKYNSVRIVTGPLYLPKYDAKDGKFKVSYEVIGNPPNIAVPTHFFKLVVAEQPKRNPNTDDLSVAAFVLPNDVIPNETKLTDFVVPVEALERSSGLQFLQKVPLNKKKDLCKQVECKITVREFNNSMKQLPAPSQPLALPPPK</sequence>